<dbReference type="Proteomes" id="UP000660729">
    <property type="component" value="Unassembled WGS sequence"/>
</dbReference>
<sequence>MASGYIDGETRILPDIGTHGILYDFDRVANSLTWPYSLLLDPSGTDHSQWIDLPGPHNEKPSEVKASGIATQTSTAIALSETPAYASKRTVHSVFVPIVLRGWRWIPEDFQNICERVNYEFQMCYLNASCVLEPPSVHDIRQEILQAFWRIHRHHDGDTWRGKVQTPDNEKYSDVSFDMSFFNRQEHVLDPDCPYGPAWECFMRARARDSDEWSNIGCYQAKWNSKTHKLDCKMVEDPQFQDVSQEDSCYLVAEALEELQGMDEEGEELPPPAPRFSLRSLEWRRPRYRTQWEILEKALISFCGGKLETAEWLREQVRKKKAEKADKMEVDSARAEELDPLWAQSYEALQMI</sequence>
<reference evidence="1" key="1">
    <citation type="submission" date="2020-04" db="EMBL/GenBank/DDBJ databases">
        <title>Draft genome resource of the tomato pathogen Pseudocercospora fuligena.</title>
        <authorList>
            <person name="Zaccaron A."/>
        </authorList>
    </citation>
    <scope>NUCLEOTIDE SEQUENCE</scope>
    <source>
        <strain evidence="1">PF001</strain>
    </source>
</reference>
<organism evidence="1 2">
    <name type="scientific">Pseudocercospora fuligena</name>
    <dbReference type="NCBI Taxonomy" id="685502"/>
    <lineage>
        <taxon>Eukaryota</taxon>
        <taxon>Fungi</taxon>
        <taxon>Dikarya</taxon>
        <taxon>Ascomycota</taxon>
        <taxon>Pezizomycotina</taxon>
        <taxon>Dothideomycetes</taxon>
        <taxon>Dothideomycetidae</taxon>
        <taxon>Mycosphaerellales</taxon>
        <taxon>Mycosphaerellaceae</taxon>
        <taxon>Pseudocercospora</taxon>
    </lineage>
</organism>
<dbReference type="OrthoDB" id="3639408at2759"/>
<gene>
    <name evidence="1" type="ORF">HII31_00914</name>
</gene>
<keyword evidence="2" id="KW-1185">Reference proteome</keyword>
<name>A0A8H6VT48_9PEZI</name>
<comment type="caution">
    <text evidence="1">The sequence shown here is derived from an EMBL/GenBank/DDBJ whole genome shotgun (WGS) entry which is preliminary data.</text>
</comment>
<accession>A0A8H6VT48</accession>
<proteinExistence type="predicted"/>
<evidence type="ECO:0000313" key="1">
    <source>
        <dbReference type="EMBL" id="KAF7197825.1"/>
    </source>
</evidence>
<evidence type="ECO:0000313" key="2">
    <source>
        <dbReference type="Proteomes" id="UP000660729"/>
    </source>
</evidence>
<dbReference type="EMBL" id="JABCIY010000007">
    <property type="protein sequence ID" value="KAF7197825.1"/>
    <property type="molecule type" value="Genomic_DNA"/>
</dbReference>
<protein>
    <submittedName>
        <fullName evidence="1">Uncharacterized protein</fullName>
    </submittedName>
</protein>
<dbReference type="AlphaFoldDB" id="A0A8H6VT48"/>